<feature type="transmembrane region" description="Helical" evidence="6">
    <location>
        <begin position="651"/>
        <end position="670"/>
    </location>
</feature>
<feature type="transmembrane region" description="Helical" evidence="6">
    <location>
        <begin position="573"/>
        <end position="596"/>
    </location>
</feature>
<dbReference type="AlphaFoldDB" id="A0A1G6Y8X1"/>
<proteinExistence type="predicted"/>
<organism evidence="8 9">
    <name type="scientific">Kordiimonas lacus</name>
    <dbReference type="NCBI Taxonomy" id="637679"/>
    <lineage>
        <taxon>Bacteria</taxon>
        <taxon>Pseudomonadati</taxon>
        <taxon>Pseudomonadota</taxon>
        <taxon>Alphaproteobacteria</taxon>
        <taxon>Kordiimonadales</taxon>
        <taxon>Kordiimonadaceae</taxon>
        <taxon>Kordiimonas</taxon>
    </lineage>
</organism>
<keyword evidence="3 6" id="KW-0812">Transmembrane</keyword>
<reference evidence="8 9" key="1">
    <citation type="submission" date="2016-10" db="EMBL/GenBank/DDBJ databases">
        <authorList>
            <person name="de Groot N.N."/>
        </authorList>
    </citation>
    <scope>NUCLEOTIDE SEQUENCE [LARGE SCALE GENOMIC DNA]</scope>
    <source>
        <strain evidence="8 9">CGMCC 1.9109</strain>
    </source>
</reference>
<gene>
    <name evidence="8" type="ORF">SAMN04488071_1535</name>
</gene>
<dbReference type="Proteomes" id="UP000183685">
    <property type="component" value="Unassembled WGS sequence"/>
</dbReference>
<dbReference type="InterPro" id="IPR050545">
    <property type="entry name" value="Mycobact_MmpL"/>
</dbReference>
<evidence type="ECO:0000256" key="1">
    <source>
        <dbReference type="ARBA" id="ARBA00004651"/>
    </source>
</evidence>
<feature type="transmembrane region" description="Helical" evidence="6">
    <location>
        <begin position="354"/>
        <end position="374"/>
    </location>
</feature>
<feature type="transmembrane region" description="Helical" evidence="6">
    <location>
        <begin position="311"/>
        <end position="330"/>
    </location>
</feature>
<feature type="transmembrane region" description="Helical" evidence="6">
    <location>
        <begin position="208"/>
        <end position="229"/>
    </location>
</feature>
<feature type="transmembrane region" description="Helical" evidence="6">
    <location>
        <begin position="682"/>
        <end position="701"/>
    </location>
</feature>
<evidence type="ECO:0000256" key="3">
    <source>
        <dbReference type="ARBA" id="ARBA00022692"/>
    </source>
</evidence>
<dbReference type="PANTHER" id="PTHR33406:SF12">
    <property type="entry name" value="BLR2997 PROTEIN"/>
    <property type="match status" value="1"/>
</dbReference>
<evidence type="ECO:0000256" key="5">
    <source>
        <dbReference type="ARBA" id="ARBA00023136"/>
    </source>
</evidence>
<protein>
    <submittedName>
        <fullName evidence="8">Predicted exporter protein, RND superfamily</fullName>
    </submittedName>
</protein>
<dbReference type="InterPro" id="IPR004869">
    <property type="entry name" value="MMPL_dom"/>
</dbReference>
<comment type="subcellular location">
    <subcellularLocation>
        <location evidence="1">Cell membrane</location>
        <topology evidence="1">Multi-pass membrane protein</topology>
    </subcellularLocation>
</comment>
<feature type="domain" description="Membrane transport protein MMPL" evidence="7">
    <location>
        <begin position="403"/>
        <end position="702"/>
    </location>
</feature>
<feature type="transmembrane region" description="Helical" evidence="6">
    <location>
        <begin position="185"/>
        <end position="202"/>
    </location>
</feature>
<feature type="domain" description="Membrane transport protein MMPL" evidence="7">
    <location>
        <begin position="48"/>
        <end position="332"/>
    </location>
</feature>
<evidence type="ECO:0000259" key="7">
    <source>
        <dbReference type="Pfam" id="PF03176"/>
    </source>
</evidence>
<dbReference type="Pfam" id="PF03176">
    <property type="entry name" value="MMPL"/>
    <property type="match status" value="2"/>
</dbReference>
<evidence type="ECO:0000313" key="8">
    <source>
        <dbReference type="EMBL" id="SDD86944.1"/>
    </source>
</evidence>
<evidence type="ECO:0000256" key="2">
    <source>
        <dbReference type="ARBA" id="ARBA00022475"/>
    </source>
</evidence>
<evidence type="ECO:0000256" key="6">
    <source>
        <dbReference type="SAM" id="Phobius"/>
    </source>
</evidence>
<dbReference type="Gene3D" id="1.20.1640.10">
    <property type="entry name" value="Multidrug efflux transporter AcrB transmembrane domain"/>
    <property type="match status" value="2"/>
</dbReference>
<dbReference type="RefSeq" id="WP_068302311.1">
    <property type="nucleotide sequence ID" value="NZ_FNAK01000003.1"/>
</dbReference>
<keyword evidence="9" id="KW-1185">Reference proteome</keyword>
<keyword evidence="5 6" id="KW-0472">Membrane</keyword>
<feature type="transmembrane region" description="Helical" evidence="6">
    <location>
        <begin position="236"/>
        <end position="259"/>
    </location>
</feature>
<feature type="transmembrane region" description="Helical" evidence="6">
    <location>
        <begin position="12"/>
        <end position="30"/>
    </location>
</feature>
<dbReference type="GO" id="GO:0005886">
    <property type="term" value="C:plasma membrane"/>
    <property type="evidence" value="ECO:0007669"/>
    <property type="project" value="UniProtKB-SubCell"/>
</dbReference>
<dbReference type="STRING" id="637679.GCA_001550055_01215"/>
<dbReference type="PANTHER" id="PTHR33406">
    <property type="entry name" value="MEMBRANE PROTEIN MJ1562-RELATED"/>
    <property type="match status" value="1"/>
</dbReference>
<name>A0A1G6Y8X1_9PROT</name>
<accession>A0A1G6Y8X1</accession>
<dbReference type="SUPFAM" id="SSF82866">
    <property type="entry name" value="Multidrug efflux transporter AcrB transmembrane domain"/>
    <property type="match status" value="2"/>
</dbReference>
<evidence type="ECO:0000313" key="9">
    <source>
        <dbReference type="Proteomes" id="UP000183685"/>
    </source>
</evidence>
<feature type="transmembrane region" description="Helical" evidence="6">
    <location>
        <begin position="279"/>
        <end position="299"/>
    </location>
</feature>
<evidence type="ECO:0000256" key="4">
    <source>
        <dbReference type="ARBA" id="ARBA00022989"/>
    </source>
</evidence>
<keyword evidence="2" id="KW-1003">Cell membrane</keyword>
<keyword evidence="4 6" id="KW-1133">Transmembrane helix</keyword>
<dbReference type="EMBL" id="FNAK01000003">
    <property type="protein sequence ID" value="SDD86944.1"/>
    <property type="molecule type" value="Genomic_DNA"/>
</dbReference>
<sequence>MKKLASIVGRLSLLSPVLVIAVIVAFVRFVDLRPEITPDFFFSSQSAVFQQNKQITDVFPSRHQIILNVTTGGKIDEPAFIDTIDAVTRRLQKLDGISDVQSITNGPDDLKAARENPLWRRLLIGDDEKSSFVIAFLNTDRFAGLVEEIEQIADQEATSTFRIRISGLPYIVEQMRRNLTSDMKVFTLGAILLSSLLLIAVFRSGLVVLGALLACATAAMLTLVVQSLLGISIGILTANLGTIVFVLTLSHVIFLVSNWCNSARRNADVKLRHTLSQTLPASFWAAVTTLIGFASLIFVEAKPLNELGIGGTIGAVSALLCAYTILPGFLKLSKVSPDAFTYSLASRFPVSKPVARGLAVAALGLGLAIGVTGISRLNTDPSLLSYFDEKSQLYDGIYYVDQNGGSSPLLLVVRREDGAKLDGNESYERLWDLQNSLAAHPSVGSVISLPVIMAEGDEHWLGQLLPWNLLLDILSKPEYGAVAKSFISPDRMHALFMLRMKEGGREQSRLKVIEEISKIPRQHDFTITLTGGTYFLQGELAASVARSMASGIITLVLIFGVVVFIIARRLVVVAGVMACMAALAGIVLGVLGVAGIPVDIISSPAINICLGLAVDNMIHLSLAARRAAKGDAQLSLSQWEVWRKALDSQSWPATVSSLTIIIGFSVFAFSDFPPSQRFGLEVAFGTLIAVTLALAVLPYLVTRVKSSRA</sequence>
<feature type="transmembrane region" description="Helical" evidence="6">
    <location>
        <begin position="548"/>
        <end position="567"/>
    </location>
</feature>
<dbReference type="OrthoDB" id="8477672at2"/>